<feature type="compositionally biased region" description="Basic and acidic residues" evidence="1">
    <location>
        <begin position="175"/>
        <end position="184"/>
    </location>
</feature>
<reference evidence="2 3" key="1">
    <citation type="submission" date="2023-01" db="EMBL/GenBank/DDBJ databases">
        <title>Analysis of 21 Apiospora genomes using comparative genomics revels a genus with tremendous synthesis potential of carbohydrate active enzymes and secondary metabolites.</title>
        <authorList>
            <person name="Sorensen T."/>
        </authorList>
    </citation>
    <scope>NUCLEOTIDE SEQUENCE [LARGE SCALE GENOMIC DNA]</scope>
    <source>
        <strain evidence="2 3">CBS 24483</strain>
    </source>
</reference>
<accession>A0ABR1Q1D1</accession>
<dbReference type="Proteomes" id="UP001391051">
    <property type="component" value="Unassembled WGS sequence"/>
</dbReference>
<comment type="caution">
    <text evidence="2">The sequence shown here is derived from an EMBL/GenBank/DDBJ whole genome shotgun (WGS) entry which is preliminary data.</text>
</comment>
<feature type="compositionally biased region" description="Acidic residues" evidence="1">
    <location>
        <begin position="185"/>
        <end position="196"/>
    </location>
</feature>
<feature type="compositionally biased region" description="Acidic residues" evidence="1">
    <location>
        <begin position="79"/>
        <end position="96"/>
    </location>
</feature>
<feature type="compositionally biased region" description="Polar residues" evidence="1">
    <location>
        <begin position="165"/>
        <end position="174"/>
    </location>
</feature>
<organism evidence="2 3">
    <name type="scientific">Apiospora aurea</name>
    <dbReference type="NCBI Taxonomy" id="335848"/>
    <lineage>
        <taxon>Eukaryota</taxon>
        <taxon>Fungi</taxon>
        <taxon>Dikarya</taxon>
        <taxon>Ascomycota</taxon>
        <taxon>Pezizomycotina</taxon>
        <taxon>Sordariomycetes</taxon>
        <taxon>Xylariomycetidae</taxon>
        <taxon>Amphisphaeriales</taxon>
        <taxon>Apiosporaceae</taxon>
        <taxon>Apiospora</taxon>
    </lineage>
</organism>
<feature type="region of interest" description="Disordered" evidence="1">
    <location>
        <begin position="1"/>
        <end position="236"/>
    </location>
</feature>
<evidence type="ECO:0008006" key="4">
    <source>
        <dbReference type="Google" id="ProtNLM"/>
    </source>
</evidence>
<feature type="compositionally biased region" description="Basic and acidic residues" evidence="1">
    <location>
        <begin position="604"/>
        <end position="613"/>
    </location>
</feature>
<feature type="compositionally biased region" description="Acidic residues" evidence="1">
    <location>
        <begin position="115"/>
        <end position="142"/>
    </location>
</feature>
<feature type="compositionally biased region" description="Acidic residues" evidence="1">
    <location>
        <begin position="440"/>
        <end position="459"/>
    </location>
</feature>
<name>A0ABR1Q1D1_9PEZI</name>
<feature type="compositionally biased region" description="Acidic residues" evidence="1">
    <location>
        <begin position="466"/>
        <end position="480"/>
    </location>
</feature>
<sequence>MPSAVAELSDLDDSSYRFPTVLAPSATRRAIEEPDVEKRSAEGPTTPVKASKKRRGSDSSSSLDLSDEEGGYSGVDAITDSEDEDEDDVVAAEEEQILVNEWRNTTHSSPRPIESESDDEGDDEDEPEEEEEDDDDDDDNSDESASWEGFMSDSNQDAAAEVPATKNNGSISDTTVERRVRFDVPDSDGDTTDTDDGVGFFPDIFVDQSTLDPSFRREIEQDDPDDSSNSGGFWDIHGPHDVGVDVMSTFTDGDLDFFFEDDSTPVATPGTGHEPSTGVSTPVASPEKFFEDDNSLDGYQSDGDTTEDEAPPERPPRRKIHHRDQPEEVSDSDAITLIKPRRGQPRVGRFNLESSGKKPVAVDWQVDDFHPQRLRRLDLSPEQFNFPFYEPISQSSPLLSNSGNLMMGAMFSSNTFGDFMNTQPVGPMEAFFPHTNDNTAVEDEDEESSDDELDEDEEESKLNVDDFVDLGDGSSDEEDVNAVDESEDIFSPQRPTTANNDVTSLLSHFENNSNIVGAFRRDQANSQLIRNGKATRESLAFSSPYFEGTLRGIKDGRLTDTNIPISPLRKHKKKSSVSESPLSSTAQKRKAASEQHLGHKRQRSIPDVELLHI</sequence>
<feature type="region of interest" description="Disordered" evidence="1">
    <location>
        <begin position="561"/>
        <end position="613"/>
    </location>
</feature>
<gene>
    <name evidence="2" type="ORF">PG986_012924</name>
</gene>
<dbReference type="GeneID" id="92082208"/>
<dbReference type="EMBL" id="JAQQWE010000008">
    <property type="protein sequence ID" value="KAK7943811.1"/>
    <property type="molecule type" value="Genomic_DNA"/>
</dbReference>
<proteinExistence type="predicted"/>
<evidence type="ECO:0000313" key="2">
    <source>
        <dbReference type="EMBL" id="KAK7943811.1"/>
    </source>
</evidence>
<protein>
    <recommendedName>
        <fullName evidence="4">Amidase</fullName>
    </recommendedName>
</protein>
<feature type="region of interest" description="Disordered" evidence="1">
    <location>
        <begin position="258"/>
        <end position="334"/>
    </location>
</feature>
<dbReference type="RefSeq" id="XP_066695842.1">
    <property type="nucleotide sequence ID" value="XM_066849146.1"/>
</dbReference>
<feature type="compositionally biased region" description="Basic and acidic residues" evidence="1">
    <location>
        <begin position="29"/>
        <end position="41"/>
    </location>
</feature>
<evidence type="ECO:0000313" key="3">
    <source>
        <dbReference type="Proteomes" id="UP001391051"/>
    </source>
</evidence>
<keyword evidence="3" id="KW-1185">Reference proteome</keyword>
<feature type="region of interest" description="Disordered" evidence="1">
    <location>
        <begin position="440"/>
        <end position="480"/>
    </location>
</feature>
<evidence type="ECO:0000256" key="1">
    <source>
        <dbReference type="SAM" id="MobiDB-lite"/>
    </source>
</evidence>